<dbReference type="Gene3D" id="3.40.630.10">
    <property type="entry name" value="Zn peptidases"/>
    <property type="match status" value="2"/>
</dbReference>
<accession>A0A815PD06</accession>
<reference evidence="6" key="1">
    <citation type="submission" date="2021-02" db="EMBL/GenBank/DDBJ databases">
        <authorList>
            <person name="Nowell W R."/>
        </authorList>
    </citation>
    <scope>NUCLEOTIDE SEQUENCE</scope>
</reference>
<sequence>MVATMDRRLYLVAILIVAVAFSFGIIIGHFAIKKTQHNATWKHDKLTRQAVHQNYHTFVSSIHATNIEANLKDLTSRPHLAGLPEDLASAIVIEQRWIKDGLQVTKPKYNVLLSYPDENNPNQVTLTSSSGSIIIQTTGTEQVYDATQPKTVNPFLAYTPNGTVSSTKLYYGNYGQLEDIQRLASIVGNASLQGSIIIMRYGKIFRGDKIMHAQYYGAVGAILYNDPFDFAPFGTSADQVYDQKWYMPPSGTQRGSTYTSNGDPLTPIYPSTEYMYRIDEEEVSAIPKIPAQPIGYGEAQVILQYLQGDNVPTDWSGTLPSVVYRYGGILRDSADAWNLGAIDPTSGTATLLEVTRVLGDMYSKGFRPRRSLMFCSWGAEEYGLVGSIEYVQEYVKVLGARVVSYLNLDVAVSGNYTIRSTASPLLVDAIIEASKMVPSAYDSPEQTVYDKWKKVRWNNVTNEPIIGNGLGSGSDYLGFDQLAGSSNFDASYTFNPADHGNLGSYPLYHTSYEVFSMVKKFVDPEFQAHRALGQFTGVLALILCETPVLPFNVNRYTSALRQTIDSFKTNDSTMFDLLRSATNDFGIAAEEFVARSKSMDVKNPYVIRAYNDQLLQLERAFLNPLGQGGAYSDMKHIIYAPAKNNQYASSGFPAIADAISSGDKTEISNQVKIATYFVRGAISTLKEFNKFIAA</sequence>
<dbReference type="InterPro" id="IPR036757">
    <property type="entry name" value="TFR-like_dimer_dom_sf"/>
</dbReference>
<dbReference type="PANTHER" id="PTHR10404:SF77">
    <property type="entry name" value="GLUTAMATE CARBOXYPEPTIDASE 2 HOMOLOG"/>
    <property type="match status" value="1"/>
</dbReference>
<dbReference type="InterPro" id="IPR007484">
    <property type="entry name" value="Peptidase_M28"/>
</dbReference>
<keyword evidence="2" id="KW-1133">Transmembrane helix</keyword>
<evidence type="ECO:0000259" key="5">
    <source>
        <dbReference type="Pfam" id="PF04389"/>
    </source>
</evidence>
<name>A0A815PD06_9BILA</name>
<dbReference type="FunFam" id="3.50.30.30:FF:000045">
    <property type="entry name" value="Predicted protein"/>
    <property type="match status" value="1"/>
</dbReference>
<evidence type="ECO:0000259" key="3">
    <source>
        <dbReference type="Pfam" id="PF02225"/>
    </source>
</evidence>
<feature type="transmembrane region" description="Helical" evidence="2">
    <location>
        <begin position="9"/>
        <end position="32"/>
    </location>
</feature>
<dbReference type="CDD" id="cd02121">
    <property type="entry name" value="PA_GCPII_like"/>
    <property type="match status" value="1"/>
</dbReference>
<evidence type="ECO:0000259" key="4">
    <source>
        <dbReference type="Pfam" id="PF04253"/>
    </source>
</evidence>
<dbReference type="InterPro" id="IPR039373">
    <property type="entry name" value="Peptidase_M28B"/>
</dbReference>
<evidence type="ECO:0000256" key="2">
    <source>
        <dbReference type="SAM" id="Phobius"/>
    </source>
</evidence>
<dbReference type="Pfam" id="PF04253">
    <property type="entry name" value="TFR_dimer"/>
    <property type="match status" value="1"/>
</dbReference>
<dbReference type="AlphaFoldDB" id="A0A815PD06"/>
<evidence type="ECO:0000313" key="7">
    <source>
        <dbReference type="Proteomes" id="UP000663891"/>
    </source>
</evidence>
<dbReference type="InterPro" id="IPR046450">
    <property type="entry name" value="PA_dom_sf"/>
</dbReference>
<dbReference type="FunFam" id="3.40.630.10:FF:000101">
    <property type="entry name" value="N-acetylated alpha-linked acidic dipeptidase like 1"/>
    <property type="match status" value="1"/>
</dbReference>
<dbReference type="Gene3D" id="3.50.30.30">
    <property type="match status" value="1"/>
</dbReference>
<comment type="similarity">
    <text evidence="1">Belongs to the peptidase M28 family. M28B subfamily.</text>
</comment>
<feature type="domain" description="PA" evidence="3">
    <location>
        <begin position="185"/>
        <end position="255"/>
    </location>
</feature>
<dbReference type="EMBL" id="CAJNON010001275">
    <property type="protein sequence ID" value="CAF1447255.1"/>
    <property type="molecule type" value="Genomic_DNA"/>
</dbReference>
<dbReference type="Pfam" id="PF04389">
    <property type="entry name" value="Peptidase_M28"/>
    <property type="match status" value="1"/>
</dbReference>
<dbReference type="SUPFAM" id="SSF52025">
    <property type="entry name" value="PA domain"/>
    <property type="match status" value="1"/>
</dbReference>
<dbReference type="SUPFAM" id="SSF47672">
    <property type="entry name" value="Transferrin receptor-like dimerisation domain"/>
    <property type="match status" value="1"/>
</dbReference>
<protein>
    <submittedName>
        <fullName evidence="6">Uncharacterized protein</fullName>
    </submittedName>
</protein>
<dbReference type="OrthoDB" id="5841748at2759"/>
<dbReference type="Gene3D" id="1.20.930.40">
    <property type="entry name" value="Transferrin receptor-like, dimerisation domain"/>
    <property type="match status" value="1"/>
</dbReference>
<keyword evidence="2" id="KW-0812">Transmembrane</keyword>
<dbReference type="PANTHER" id="PTHR10404">
    <property type="entry name" value="N-ACETYLATED-ALPHA-LINKED ACIDIC DIPEPTIDASE"/>
    <property type="match status" value="1"/>
</dbReference>
<dbReference type="GO" id="GO:0004180">
    <property type="term" value="F:carboxypeptidase activity"/>
    <property type="evidence" value="ECO:0007669"/>
    <property type="project" value="TreeGrafter"/>
</dbReference>
<organism evidence="6 7">
    <name type="scientific">Adineta steineri</name>
    <dbReference type="NCBI Taxonomy" id="433720"/>
    <lineage>
        <taxon>Eukaryota</taxon>
        <taxon>Metazoa</taxon>
        <taxon>Spiralia</taxon>
        <taxon>Gnathifera</taxon>
        <taxon>Rotifera</taxon>
        <taxon>Eurotatoria</taxon>
        <taxon>Bdelloidea</taxon>
        <taxon>Adinetida</taxon>
        <taxon>Adinetidae</taxon>
        <taxon>Adineta</taxon>
    </lineage>
</organism>
<feature type="domain" description="Transferrin receptor-like dimerisation" evidence="4">
    <location>
        <begin position="575"/>
        <end position="686"/>
    </location>
</feature>
<dbReference type="Proteomes" id="UP000663891">
    <property type="component" value="Unassembled WGS sequence"/>
</dbReference>
<proteinExistence type="inferred from homology"/>
<comment type="caution">
    <text evidence="6">The sequence shown here is derived from an EMBL/GenBank/DDBJ whole genome shotgun (WGS) entry which is preliminary data.</text>
</comment>
<feature type="domain" description="Peptidase M28" evidence="5">
    <location>
        <begin position="334"/>
        <end position="442"/>
    </location>
</feature>
<dbReference type="InterPro" id="IPR003137">
    <property type="entry name" value="PA_domain"/>
</dbReference>
<dbReference type="SUPFAM" id="SSF53187">
    <property type="entry name" value="Zn-dependent exopeptidases"/>
    <property type="match status" value="1"/>
</dbReference>
<dbReference type="InterPro" id="IPR007365">
    <property type="entry name" value="TFR-like_dimer_dom"/>
</dbReference>
<gene>
    <name evidence="6" type="ORF">VCS650_LOCUS39256</name>
</gene>
<keyword evidence="2" id="KW-0472">Membrane</keyword>
<dbReference type="Pfam" id="PF02225">
    <property type="entry name" value="PA"/>
    <property type="match status" value="1"/>
</dbReference>
<evidence type="ECO:0000256" key="1">
    <source>
        <dbReference type="ARBA" id="ARBA00005634"/>
    </source>
</evidence>
<evidence type="ECO:0000313" key="6">
    <source>
        <dbReference type="EMBL" id="CAF1447255.1"/>
    </source>
</evidence>